<dbReference type="PANTHER" id="PTHR48182:SF2">
    <property type="entry name" value="PROTEIN SERAC1"/>
    <property type="match status" value="1"/>
</dbReference>
<evidence type="ECO:0000256" key="6">
    <source>
        <dbReference type="ARBA" id="ARBA00023136"/>
    </source>
</evidence>
<keyword evidence="6" id="KW-0472">Membrane</keyword>
<dbReference type="AlphaFoldDB" id="A0ABD1YHM6"/>
<organism evidence="7 8">
    <name type="scientific">Riccia fluitans</name>
    <dbReference type="NCBI Taxonomy" id="41844"/>
    <lineage>
        <taxon>Eukaryota</taxon>
        <taxon>Viridiplantae</taxon>
        <taxon>Streptophyta</taxon>
        <taxon>Embryophyta</taxon>
        <taxon>Marchantiophyta</taxon>
        <taxon>Marchantiopsida</taxon>
        <taxon>Marchantiidae</taxon>
        <taxon>Marchantiales</taxon>
        <taxon>Ricciaceae</taxon>
        <taxon>Riccia</taxon>
    </lineage>
</organism>
<evidence type="ECO:0000256" key="4">
    <source>
        <dbReference type="ARBA" id="ARBA00022824"/>
    </source>
</evidence>
<keyword evidence="4" id="KW-0256">Endoplasmic reticulum</keyword>
<sequence length="386" mass="44623">MGNSAASACANFVIKKAAEEQKRQNRRGLARDWDSDAMRRTTNSEEVRLQKISQIPSPCSSAACNWPTSDFLGVNLHAISRDLKEKTELVKDSVYELVREDNPDVEFIFFHGLQPDPEDTTHAFWRTWKMRFTEECWLTSLLSQLLNYTDREIKPRVLSVTYENSSKLRGIRSWLGSSIDHFDTSEKLITDLVLRGRGGVGQRHNVPVILVGHDLGGIMIKHFLMKVKTKLTADNLEPVMRRRIKFFWDNVSALVFYATPPVEYPLMSEKLPPHSNSPSLQFLTALGKDAARVNKQFESFSKFRNPKFKIPMLRIWESAKTTQGRFRNELVVPKYVQQTSDDHYTGLWEDHFQLCQPTGVHSFTARRFARFVVQLIEDLREDEHFV</sequence>
<keyword evidence="8" id="KW-1185">Reference proteome</keyword>
<evidence type="ECO:0000256" key="5">
    <source>
        <dbReference type="ARBA" id="ARBA00023128"/>
    </source>
</evidence>
<dbReference type="GO" id="GO:0016020">
    <property type="term" value="C:membrane"/>
    <property type="evidence" value="ECO:0007669"/>
    <property type="project" value="UniProtKB-SubCell"/>
</dbReference>
<protein>
    <submittedName>
        <fullName evidence="7">Uncharacterized protein</fullName>
    </submittedName>
</protein>
<evidence type="ECO:0000313" key="8">
    <source>
        <dbReference type="Proteomes" id="UP001605036"/>
    </source>
</evidence>
<proteinExistence type="predicted"/>
<accession>A0ABD1YHM6</accession>
<evidence type="ECO:0000256" key="1">
    <source>
        <dbReference type="ARBA" id="ARBA00004173"/>
    </source>
</evidence>
<dbReference type="InterPro" id="IPR052374">
    <property type="entry name" value="SERAC1"/>
</dbReference>
<dbReference type="Proteomes" id="UP001605036">
    <property type="component" value="Unassembled WGS sequence"/>
</dbReference>
<dbReference type="InterPro" id="IPR029058">
    <property type="entry name" value="AB_hydrolase_fold"/>
</dbReference>
<gene>
    <name evidence="7" type="ORF">R1flu_014844</name>
</gene>
<keyword evidence="5" id="KW-0496">Mitochondrion</keyword>
<dbReference type="PANTHER" id="PTHR48182">
    <property type="entry name" value="PROTEIN SERAC1"/>
    <property type="match status" value="1"/>
</dbReference>
<evidence type="ECO:0000256" key="3">
    <source>
        <dbReference type="ARBA" id="ARBA00004370"/>
    </source>
</evidence>
<comment type="subcellular location">
    <subcellularLocation>
        <location evidence="2">Endoplasmic reticulum</location>
    </subcellularLocation>
    <subcellularLocation>
        <location evidence="3">Membrane</location>
    </subcellularLocation>
    <subcellularLocation>
        <location evidence="1">Mitochondrion</location>
    </subcellularLocation>
</comment>
<comment type="caution">
    <text evidence="7">The sequence shown here is derived from an EMBL/GenBank/DDBJ whole genome shotgun (WGS) entry which is preliminary data.</text>
</comment>
<evidence type="ECO:0000313" key="7">
    <source>
        <dbReference type="EMBL" id="KAL2630158.1"/>
    </source>
</evidence>
<dbReference type="GO" id="GO:0005783">
    <property type="term" value="C:endoplasmic reticulum"/>
    <property type="evidence" value="ECO:0007669"/>
    <property type="project" value="UniProtKB-SubCell"/>
</dbReference>
<reference evidence="7 8" key="1">
    <citation type="submission" date="2024-09" db="EMBL/GenBank/DDBJ databases">
        <title>Chromosome-scale assembly of Riccia fluitans.</title>
        <authorList>
            <person name="Paukszto L."/>
            <person name="Sawicki J."/>
            <person name="Karawczyk K."/>
            <person name="Piernik-Szablinska J."/>
            <person name="Szczecinska M."/>
            <person name="Mazdziarz M."/>
        </authorList>
    </citation>
    <scope>NUCLEOTIDE SEQUENCE [LARGE SCALE GENOMIC DNA]</scope>
    <source>
        <strain evidence="7">Rf_01</strain>
        <tissue evidence="7">Aerial parts of the thallus</tissue>
    </source>
</reference>
<dbReference type="EMBL" id="JBHFFA010000004">
    <property type="protein sequence ID" value="KAL2630158.1"/>
    <property type="molecule type" value="Genomic_DNA"/>
</dbReference>
<name>A0ABD1YHM6_9MARC</name>
<evidence type="ECO:0000256" key="2">
    <source>
        <dbReference type="ARBA" id="ARBA00004240"/>
    </source>
</evidence>
<dbReference type="SUPFAM" id="SSF53474">
    <property type="entry name" value="alpha/beta-Hydrolases"/>
    <property type="match status" value="1"/>
</dbReference>
<dbReference type="GO" id="GO:0005739">
    <property type="term" value="C:mitochondrion"/>
    <property type="evidence" value="ECO:0007669"/>
    <property type="project" value="UniProtKB-SubCell"/>
</dbReference>